<keyword evidence="3" id="KW-1185">Reference proteome</keyword>
<sequence length="135" mass="15254">MEINSIAVAVRMAHMIYTALKDRVNFSSIVIFTDSEIALSWLAKYPLPKDVGVLVRNRVQEIRRIVADIDKPVRFGHISTGDNPAECATRGLSASELRDHMWWRGPEFLCPCKRHGPRRTSSSVSHPMTTPKQNP</sequence>
<dbReference type="PANTHER" id="PTHR22955">
    <property type="entry name" value="RETROTRANSPOSON"/>
    <property type="match status" value="1"/>
</dbReference>
<gene>
    <name evidence="2" type="ORF">ANCCAN_18197</name>
</gene>
<feature type="region of interest" description="Disordered" evidence="1">
    <location>
        <begin position="115"/>
        <end position="135"/>
    </location>
</feature>
<dbReference type="OrthoDB" id="5871128at2759"/>
<evidence type="ECO:0000313" key="3">
    <source>
        <dbReference type="Proteomes" id="UP000252519"/>
    </source>
</evidence>
<accession>A0A368FUQ0</accession>
<dbReference type="PANTHER" id="PTHR22955:SF65">
    <property type="entry name" value="INTEGRASE CATALYTIC DOMAIN-CONTAINING PROTEIN"/>
    <property type="match status" value="1"/>
</dbReference>
<evidence type="ECO:0008006" key="4">
    <source>
        <dbReference type="Google" id="ProtNLM"/>
    </source>
</evidence>
<feature type="compositionally biased region" description="Polar residues" evidence="1">
    <location>
        <begin position="119"/>
        <end position="135"/>
    </location>
</feature>
<organism evidence="2 3">
    <name type="scientific">Ancylostoma caninum</name>
    <name type="common">Dog hookworm</name>
    <dbReference type="NCBI Taxonomy" id="29170"/>
    <lineage>
        <taxon>Eukaryota</taxon>
        <taxon>Metazoa</taxon>
        <taxon>Ecdysozoa</taxon>
        <taxon>Nematoda</taxon>
        <taxon>Chromadorea</taxon>
        <taxon>Rhabditida</taxon>
        <taxon>Rhabditina</taxon>
        <taxon>Rhabditomorpha</taxon>
        <taxon>Strongyloidea</taxon>
        <taxon>Ancylostomatidae</taxon>
        <taxon>Ancylostomatinae</taxon>
        <taxon>Ancylostoma</taxon>
    </lineage>
</organism>
<dbReference type="Proteomes" id="UP000252519">
    <property type="component" value="Unassembled WGS sequence"/>
</dbReference>
<evidence type="ECO:0000256" key="1">
    <source>
        <dbReference type="SAM" id="MobiDB-lite"/>
    </source>
</evidence>
<proteinExistence type="predicted"/>
<comment type="caution">
    <text evidence="2">The sequence shown here is derived from an EMBL/GenBank/DDBJ whole genome shotgun (WGS) entry which is preliminary data.</text>
</comment>
<protein>
    <recommendedName>
        <fullName evidence="4">RNase H type-1 domain-containing protein</fullName>
    </recommendedName>
</protein>
<dbReference type="EMBL" id="JOJR01000610">
    <property type="protein sequence ID" value="RCN35934.1"/>
    <property type="molecule type" value="Genomic_DNA"/>
</dbReference>
<dbReference type="STRING" id="29170.A0A368FUQ0"/>
<reference evidence="2 3" key="1">
    <citation type="submission" date="2014-10" db="EMBL/GenBank/DDBJ databases">
        <title>Draft genome of the hookworm Ancylostoma caninum.</title>
        <authorList>
            <person name="Mitreva M."/>
        </authorList>
    </citation>
    <scope>NUCLEOTIDE SEQUENCE [LARGE SCALE GENOMIC DNA]</scope>
    <source>
        <strain evidence="2 3">Baltimore</strain>
    </source>
</reference>
<name>A0A368FUQ0_ANCCA</name>
<evidence type="ECO:0000313" key="2">
    <source>
        <dbReference type="EMBL" id="RCN35934.1"/>
    </source>
</evidence>
<dbReference type="AlphaFoldDB" id="A0A368FUQ0"/>